<dbReference type="Gene3D" id="3.40.50.720">
    <property type="entry name" value="NAD(P)-binding Rossmann-like Domain"/>
    <property type="match status" value="1"/>
</dbReference>
<dbReference type="SUPFAM" id="SSF51735">
    <property type="entry name" value="NAD(P)-binding Rossmann-fold domains"/>
    <property type="match status" value="1"/>
</dbReference>
<dbReference type="AlphaFoldDB" id="A0A2S9MX24"/>
<protein>
    <submittedName>
        <fullName evidence="2">NAD-dependent dehydratase</fullName>
    </submittedName>
</protein>
<evidence type="ECO:0000313" key="3">
    <source>
        <dbReference type="Proteomes" id="UP000238982"/>
    </source>
</evidence>
<sequence length="321" mass="34506">MMRLLVTGANGFVGRVVCAAAVLRGHDVTALVRRPGLELPGVRELVLSNPDFVSIADEWSIGEIDAVIHAAARVHQFGKNEAAMLDAYRGTNVDGALRVGEAAFRHGCRRFVNVSSVKALGECDPGRPFLESDPAEPGDAYGISKREAEVALGELAERHGARCVSVRPPLVYGPRVGGNFERLMSAVSRRLPLPLGHANAARSLVFVDNLADALLALAEHEGAARPVYHVADAEVLTVSELISALGRHLGQPTRLFGVPVGLLKWGGRLTGRTEMVRRLVEPLRIDTCAIRADLGWRPPYSSEDGLALTARAYLEHVAEAQ</sequence>
<organism evidence="2 3">
    <name type="scientific">Burkholderia multivorans</name>
    <dbReference type="NCBI Taxonomy" id="87883"/>
    <lineage>
        <taxon>Bacteria</taxon>
        <taxon>Pseudomonadati</taxon>
        <taxon>Pseudomonadota</taxon>
        <taxon>Betaproteobacteria</taxon>
        <taxon>Burkholderiales</taxon>
        <taxon>Burkholderiaceae</taxon>
        <taxon>Burkholderia</taxon>
        <taxon>Burkholderia cepacia complex</taxon>
    </lineage>
</organism>
<dbReference type="InterPro" id="IPR001509">
    <property type="entry name" value="Epimerase_deHydtase"/>
</dbReference>
<dbReference type="Pfam" id="PF01370">
    <property type="entry name" value="Epimerase"/>
    <property type="match status" value="1"/>
</dbReference>
<dbReference type="PANTHER" id="PTHR43245">
    <property type="entry name" value="BIFUNCTIONAL POLYMYXIN RESISTANCE PROTEIN ARNA"/>
    <property type="match status" value="1"/>
</dbReference>
<evidence type="ECO:0000313" key="2">
    <source>
        <dbReference type="EMBL" id="PRF63909.1"/>
    </source>
</evidence>
<accession>A0A2S9MX24</accession>
<evidence type="ECO:0000259" key="1">
    <source>
        <dbReference type="Pfam" id="PF01370"/>
    </source>
</evidence>
<reference evidence="2 3" key="1">
    <citation type="submission" date="2018-03" db="EMBL/GenBank/DDBJ databases">
        <authorList>
            <person name="Keele B.F."/>
        </authorList>
    </citation>
    <scope>NUCLEOTIDE SEQUENCE [LARGE SCALE GENOMIC DNA]</scope>
    <source>
        <strain evidence="2 3">AU19729</strain>
    </source>
</reference>
<proteinExistence type="predicted"/>
<dbReference type="Proteomes" id="UP000238982">
    <property type="component" value="Unassembled WGS sequence"/>
</dbReference>
<dbReference type="EMBL" id="PVGH01000034">
    <property type="protein sequence ID" value="PRF63909.1"/>
    <property type="molecule type" value="Genomic_DNA"/>
</dbReference>
<comment type="caution">
    <text evidence="2">The sequence shown here is derived from an EMBL/GenBank/DDBJ whole genome shotgun (WGS) entry which is preliminary data.</text>
</comment>
<name>A0A2S9MX24_9BURK</name>
<dbReference type="InterPro" id="IPR050177">
    <property type="entry name" value="Lipid_A_modif_metabolic_enz"/>
</dbReference>
<gene>
    <name evidence="2" type="ORF">C6Q15_07400</name>
</gene>
<feature type="domain" description="NAD-dependent epimerase/dehydratase" evidence="1">
    <location>
        <begin position="5"/>
        <end position="230"/>
    </location>
</feature>
<dbReference type="PANTHER" id="PTHR43245:SF58">
    <property type="entry name" value="BLL5923 PROTEIN"/>
    <property type="match status" value="1"/>
</dbReference>
<dbReference type="InterPro" id="IPR036291">
    <property type="entry name" value="NAD(P)-bd_dom_sf"/>
</dbReference>